<protein>
    <submittedName>
        <fullName evidence="1">Uncharacterized protein</fullName>
    </submittedName>
</protein>
<keyword evidence="2" id="KW-1185">Reference proteome</keyword>
<dbReference type="SUPFAM" id="SSF50978">
    <property type="entry name" value="WD40 repeat-like"/>
    <property type="match status" value="1"/>
</dbReference>
<sequence length="383" mass="41469">MTDAELHVRSAKLNGFPPFPTWNGTIAAPQEDSKGLFSVLGADGELVVLQNSWDDVENGSTDSGLRVVKVLPPTVEKASSFCQCWTNNGGIVATAHDRSVVVYSTENFAVMAKLRLQFSATSMDITKRSTGNGKEFLLMVGTAFGVFLYKLVLGNERAESDTAEQTPTPLARVCDEIAVCMVKFSGDGCTAALGSMDGRLFLRRLHSHEDDVLASFGARVLSRVLIAPRITSMSFSTCSMKLVVATRKGNVYVFYSTSDTKQWQTLPSCKDLSGNPKPKGVGAAGVNKAATAAQTLVTCWGPVFVVCSRAIESRLEVYDFESGTLLHSLQHGSTSTVLKQQVEQQLITGVCCLQGTKSRLLCHDTSSTVTVVEWPFLDMIKER</sequence>
<dbReference type="Gene3D" id="2.130.10.10">
    <property type="entry name" value="YVTN repeat-like/Quinoprotein amine dehydrogenase"/>
    <property type="match status" value="2"/>
</dbReference>
<dbReference type="AlphaFoldDB" id="A0AAD9LRI9"/>
<evidence type="ECO:0000313" key="1">
    <source>
        <dbReference type="EMBL" id="KAK1945981.1"/>
    </source>
</evidence>
<dbReference type="EMBL" id="JASMQC010000004">
    <property type="protein sequence ID" value="KAK1945981.1"/>
    <property type="molecule type" value="Genomic_DNA"/>
</dbReference>
<dbReference type="InterPro" id="IPR036322">
    <property type="entry name" value="WD40_repeat_dom_sf"/>
</dbReference>
<reference evidence="1" key="1">
    <citation type="submission" date="2023-08" db="EMBL/GenBank/DDBJ databases">
        <title>Reference Genome Resource for the Citrus Pathogen Phytophthora citrophthora.</title>
        <authorList>
            <person name="Moller H."/>
            <person name="Coetzee B."/>
            <person name="Rose L.J."/>
            <person name="Van Niekerk J.M."/>
        </authorList>
    </citation>
    <scope>NUCLEOTIDE SEQUENCE</scope>
    <source>
        <strain evidence="1">STE-U-9442</strain>
    </source>
</reference>
<accession>A0AAD9LRI9</accession>
<organism evidence="1 2">
    <name type="scientific">Phytophthora citrophthora</name>
    <dbReference type="NCBI Taxonomy" id="4793"/>
    <lineage>
        <taxon>Eukaryota</taxon>
        <taxon>Sar</taxon>
        <taxon>Stramenopiles</taxon>
        <taxon>Oomycota</taxon>
        <taxon>Peronosporomycetes</taxon>
        <taxon>Peronosporales</taxon>
        <taxon>Peronosporaceae</taxon>
        <taxon>Phytophthora</taxon>
    </lineage>
</organism>
<comment type="caution">
    <text evidence="1">The sequence shown here is derived from an EMBL/GenBank/DDBJ whole genome shotgun (WGS) entry which is preliminary data.</text>
</comment>
<evidence type="ECO:0000313" key="2">
    <source>
        <dbReference type="Proteomes" id="UP001259832"/>
    </source>
</evidence>
<dbReference type="Proteomes" id="UP001259832">
    <property type="component" value="Unassembled WGS sequence"/>
</dbReference>
<dbReference type="InterPro" id="IPR015943">
    <property type="entry name" value="WD40/YVTN_repeat-like_dom_sf"/>
</dbReference>
<gene>
    <name evidence="1" type="ORF">P3T76_003029</name>
</gene>
<proteinExistence type="predicted"/>
<name>A0AAD9LRI9_9STRA</name>